<dbReference type="EMBL" id="CAKASE010000067">
    <property type="protein sequence ID" value="CAG9571938.1"/>
    <property type="molecule type" value="Genomic_DNA"/>
</dbReference>
<evidence type="ECO:0000313" key="15">
    <source>
        <dbReference type="EMBL" id="CAG9571938.1"/>
    </source>
</evidence>
<organism evidence="15 16">
    <name type="scientific">Danaus chrysippus</name>
    <name type="common">African queen</name>
    <dbReference type="NCBI Taxonomy" id="151541"/>
    <lineage>
        <taxon>Eukaryota</taxon>
        <taxon>Metazoa</taxon>
        <taxon>Ecdysozoa</taxon>
        <taxon>Arthropoda</taxon>
        <taxon>Hexapoda</taxon>
        <taxon>Insecta</taxon>
        <taxon>Pterygota</taxon>
        <taxon>Neoptera</taxon>
        <taxon>Endopterygota</taxon>
        <taxon>Lepidoptera</taxon>
        <taxon>Glossata</taxon>
        <taxon>Ditrysia</taxon>
        <taxon>Papilionoidea</taxon>
        <taxon>Nymphalidae</taxon>
        <taxon>Danainae</taxon>
        <taxon>Danaini</taxon>
        <taxon>Danaina</taxon>
        <taxon>Danaus</taxon>
        <taxon>Anosia</taxon>
    </lineage>
</organism>
<evidence type="ECO:0000256" key="11">
    <source>
        <dbReference type="ARBA" id="ARBA00023180"/>
    </source>
</evidence>
<evidence type="ECO:0000256" key="1">
    <source>
        <dbReference type="ARBA" id="ARBA00004447"/>
    </source>
</evidence>
<evidence type="ECO:0000256" key="8">
    <source>
        <dbReference type="ARBA" id="ARBA00022989"/>
    </source>
</evidence>
<dbReference type="InterPro" id="IPR038577">
    <property type="entry name" value="GT10-like_C_sf"/>
</dbReference>
<keyword evidence="8 12" id="KW-1133">Transmembrane helix</keyword>
<feature type="domain" description="Fucosyltransferase N-terminal" evidence="14">
    <location>
        <begin position="57"/>
        <end position="170"/>
    </location>
</feature>
<evidence type="ECO:0000256" key="6">
    <source>
        <dbReference type="ARBA" id="ARBA00022692"/>
    </source>
</evidence>
<feature type="domain" description="Fucosyltransferase C-terminal" evidence="13">
    <location>
        <begin position="207"/>
        <end position="384"/>
    </location>
</feature>
<name>A0A8J2QVE5_9NEOP</name>
<keyword evidence="16" id="KW-1185">Reference proteome</keyword>
<evidence type="ECO:0000313" key="16">
    <source>
        <dbReference type="Proteomes" id="UP000789524"/>
    </source>
</evidence>
<dbReference type="SUPFAM" id="SSF53756">
    <property type="entry name" value="UDP-Glycosyltransferase/glycogen phosphorylase"/>
    <property type="match status" value="1"/>
</dbReference>
<dbReference type="PANTHER" id="PTHR48438:SF1">
    <property type="entry name" value="ALPHA-(1,3)-FUCOSYLTRANSFERASE C-RELATED"/>
    <property type="match status" value="1"/>
</dbReference>
<keyword evidence="4 12" id="KW-0328">Glycosyltransferase</keyword>
<evidence type="ECO:0000256" key="9">
    <source>
        <dbReference type="ARBA" id="ARBA00023034"/>
    </source>
</evidence>
<evidence type="ECO:0000256" key="3">
    <source>
        <dbReference type="ARBA" id="ARBA00008919"/>
    </source>
</evidence>
<dbReference type="InterPro" id="IPR001503">
    <property type="entry name" value="Glyco_trans_10"/>
</dbReference>
<keyword evidence="7" id="KW-0735">Signal-anchor</keyword>
<reference evidence="15" key="1">
    <citation type="submission" date="2021-09" db="EMBL/GenBank/DDBJ databases">
        <authorList>
            <person name="Martin H S."/>
        </authorList>
    </citation>
    <scope>NUCLEOTIDE SEQUENCE</scope>
</reference>
<dbReference type="AlphaFoldDB" id="A0A8J2QVE5"/>
<comment type="similarity">
    <text evidence="3 12">Belongs to the glycosyltransferase 10 family.</text>
</comment>
<dbReference type="EC" id="2.4.1.-" evidence="12"/>
<keyword evidence="9 12" id="KW-0333">Golgi apparatus</keyword>
<keyword evidence="10 12" id="KW-0472">Membrane</keyword>
<evidence type="ECO:0000256" key="7">
    <source>
        <dbReference type="ARBA" id="ARBA00022968"/>
    </source>
</evidence>
<evidence type="ECO:0000256" key="4">
    <source>
        <dbReference type="ARBA" id="ARBA00022676"/>
    </source>
</evidence>
<dbReference type="PANTHER" id="PTHR48438">
    <property type="entry name" value="ALPHA-(1,3)-FUCOSYLTRANSFERASE C-RELATED"/>
    <property type="match status" value="1"/>
</dbReference>
<accession>A0A8J2QVE5</accession>
<evidence type="ECO:0000259" key="13">
    <source>
        <dbReference type="Pfam" id="PF00852"/>
    </source>
</evidence>
<evidence type="ECO:0000256" key="5">
    <source>
        <dbReference type="ARBA" id="ARBA00022679"/>
    </source>
</evidence>
<evidence type="ECO:0000256" key="10">
    <source>
        <dbReference type="ARBA" id="ARBA00023136"/>
    </source>
</evidence>
<dbReference type="OrthoDB" id="427096at2759"/>
<evidence type="ECO:0000256" key="12">
    <source>
        <dbReference type="RuleBase" id="RU003832"/>
    </source>
</evidence>
<keyword evidence="5 12" id="KW-0808">Transferase</keyword>
<dbReference type="Gene3D" id="3.40.50.11660">
    <property type="entry name" value="Glycosyl transferase family 10, C-terminal domain"/>
    <property type="match status" value="1"/>
</dbReference>
<gene>
    <name evidence="15" type="ORF">DCHRY22_LOCUS10004</name>
</gene>
<dbReference type="InterPro" id="IPR055270">
    <property type="entry name" value="Glyco_tran_10_C"/>
</dbReference>
<feature type="transmembrane region" description="Helical" evidence="12">
    <location>
        <begin position="20"/>
        <end position="41"/>
    </location>
</feature>
<keyword evidence="6 12" id="KW-0812">Transmembrane</keyword>
<comment type="caution">
    <text evidence="15">The sequence shown here is derived from an EMBL/GenBank/DDBJ whole genome shotgun (WGS) entry which is preliminary data.</text>
</comment>
<dbReference type="UniPathway" id="UPA00378"/>
<dbReference type="Pfam" id="PF17039">
    <property type="entry name" value="Glyco_tran_10_N"/>
    <property type="match status" value="1"/>
</dbReference>
<evidence type="ECO:0000256" key="2">
    <source>
        <dbReference type="ARBA" id="ARBA00004922"/>
    </source>
</evidence>
<protein>
    <recommendedName>
        <fullName evidence="12">Fucosyltransferase</fullName>
        <ecNumber evidence="12">2.4.1.-</ecNumber>
    </recommendedName>
</protein>
<sequence>MYYVKEMVFVSPCRKIVIRLTMYMSFFLLAILFCAIPQFLINRSLLEHRPVRFQSDLKYILFWTPQHQNKPYKTKWPQGQNVFIKQKCQYINCYITYDKHFLREDHRNLDAVIFNARDIIIYPELNLTRSQNQIYIFHSMDSSENFPICNSFYDNFFNYTWTYKLNSDIPDPLLNIFDANNTLVGPKRNMKWIVNMTHNERVLRKIKEKKNAVAWISTKCKTKVKYEDFLREFTKELKGYNHTLDIFGPCGNKKCPESRKSNCYTTIEKNYFFILILEDSYAEDYVTAKLVKAMTHVTIPIILGSSNYNSFLPPGSYINAQSYDMKKMGAIIDYLIRYPTTYSYFFDWKNHYYYTVRPRQRFCDVCEKLNQANGSKVYTEFRKWWNPDFRDTCQQLKYRNTFI</sequence>
<evidence type="ECO:0000259" key="14">
    <source>
        <dbReference type="Pfam" id="PF17039"/>
    </source>
</evidence>
<dbReference type="InterPro" id="IPR031481">
    <property type="entry name" value="Glyco_tran_10_N"/>
</dbReference>
<dbReference type="Proteomes" id="UP000789524">
    <property type="component" value="Unassembled WGS sequence"/>
</dbReference>
<comment type="pathway">
    <text evidence="2">Protein modification; protein glycosylation.</text>
</comment>
<dbReference type="GO" id="GO:0008417">
    <property type="term" value="F:fucosyltransferase activity"/>
    <property type="evidence" value="ECO:0007669"/>
    <property type="project" value="InterPro"/>
</dbReference>
<proteinExistence type="inferred from homology"/>
<keyword evidence="11" id="KW-0325">Glycoprotein</keyword>
<dbReference type="Pfam" id="PF00852">
    <property type="entry name" value="Glyco_transf_10"/>
    <property type="match status" value="1"/>
</dbReference>
<comment type="subcellular location">
    <subcellularLocation>
        <location evidence="1 12">Golgi apparatus</location>
        <location evidence="1 12">Golgi stack membrane</location>
        <topology evidence="1 12">Single-pass type II membrane protein</topology>
    </subcellularLocation>
</comment>
<dbReference type="GO" id="GO:0032580">
    <property type="term" value="C:Golgi cisterna membrane"/>
    <property type="evidence" value="ECO:0007669"/>
    <property type="project" value="UniProtKB-SubCell"/>
</dbReference>